<dbReference type="Proteomes" id="UP000001918">
    <property type="component" value="Chromosome"/>
</dbReference>
<gene>
    <name evidence="5" type="ordered locus">Tcur_3926</name>
</gene>
<dbReference type="InterPro" id="IPR018702">
    <property type="entry name" value="DUF2207"/>
</dbReference>
<dbReference type="STRING" id="471852.Tcur_3926"/>
<dbReference type="eggNOG" id="COG4907">
    <property type="taxonomic scope" value="Bacteria"/>
</dbReference>
<dbReference type="EMBL" id="CP001738">
    <property type="protein sequence ID" value="ACY99455.1"/>
    <property type="molecule type" value="Genomic_DNA"/>
</dbReference>
<dbReference type="AlphaFoldDB" id="D1AE29"/>
<feature type="transmembrane region" description="Helical" evidence="2">
    <location>
        <begin position="239"/>
        <end position="261"/>
    </location>
</feature>
<evidence type="ECO:0000256" key="1">
    <source>
        <dbReference type="SAM" id="MobiDB-lite"/>
    </source>
</evidence>
<keyword evidence="6" id="KW-1185">Reference proteome</keyword>
<dbReference type="HOGENOM" id="CLU_769313_0_0_11"/>
<keyword evidence="2" id="KW-1133">Transmembrane helix</keyword>
<dbReference type="RefSeq" id="WP_012854239.1">
    <property type="nucleotide sequence ID" value="NC_013510.1"/>
</dbReference>
<evidence type="ECO:0000259" key="4">
    <source>
        <dbReference type="Pfam" id="PF09972"/>
    </source>
</evidence>
<reference evidence="5 6" key="1">
    <citation type="journal article" date="2011" name="Stand. Genomic Sci.">
        <title>Complete genome sequence of Thermomonospora curvata type strain (B9).</title>
        <authorList>
            <person name="Chertkov O."/>
            <person name="Sikorski J."/>
            <person name="Nolan M."/>
            <person name="Lapidus A."/>
            <person name="Lucas S."/>
            <person name="Del Rio T.G."/>
            <person name="Tice H."/>
            <person name="Cheng J.F."/>
            <person name="Goodwin L."/>
            <person name="Pitluck S."/>
            <person name="Liolios K."/>
            <person name="Ivanova N."/>
            <person name="Mavromatis K."/>
            <person name="Mikhailova N."/>
            <person name="Ovchinnikova G."/>
            <person name="Pati A."/>
            <person name="Chen A."/>
            <person name="Palaniappan K."/>
            <person name="Djao O.D."/>
            <person name="Land M."/>
            <person name="Hauser L."/>
            <person name="Chang Y.J."/>
            <person name="Jeffries C.D."/>
            <person name="Brettin T."/>
            <person name="Han C."/>
            <person name="Detter J.C."/>
            <person name="Rohde M."/>
            <person name="Goker M."/>
            <person name="Woyke T."/>
            <person name="Bristow J."/>
            <person name="Eisen J.A."/>
            <person name="Markowitz V."/>
            <person name="Hugenholtz P."/>
            <person name="Klenk H.P."/>
            <person name="Kyrpides N.C."/>
        </authorList>
    </citation>
    <scope>NUCLEOTIDE SEQUENCE [LARGE SCALE GENOMIC DNA]</scope>
    <source>
        <strain evidence="6">ATCC 19995 / DSM 43183 / JCM 3096 / KCTC 9072 / NBRC 15933 / NCIMB 10081 / Henssen B9</strain>
    </source>
</reference>
<feature type="region of interest" description="Disordered" evidence="1">
    <location>
        <begin position="334"/>
        <end position="360"/>
    </location>
</feature>
<feature type="transmembrane region" description="Helical" evidence="2">
    <location>
        <begin position="282"/>
        <end position="301"/>
    </location>
</feature>
<dbReference type="Pfam" id="PF09972">
    <property type="entry name" value="DUF2207"/>
    <property type="match status" value="1"/>
</dbReference>
<keyword evidence="3" id="KW-0732">Signal</keyword>
<evidence type="ECO:0000256" key="3">
    <source>
        <dbReference type="SAM" id="SignalP"/>
    </source>
</evidence>
<evidence type="ECO:0000313" key="6">
    <source>
        <dbReference type="Proteomes" id="UP000001918"/>
    </source>
</evidence>
<protein>
    <recommendedName>
        <fullName evidence="4">DUF2207 domain-containing protein</fullName>
    </recommendedName>
</protein>
<feature type="signal peptide" evidence="3">
    <location>
        <begin position="1"/>
        <end position="19"/>
    </location>
</feature>
<organism evidence="5 6">
    <name type="scientific">Thermomonospora curvata (strain ATCC 19995 / DSM 43183 / JCM 3096 / KCTC 9072 / NBRC 15933 / NCIMB 10081 / Henssen B9)</name>
    <dbReference type="NCBI Taxonomy" id="471852"/>
    <lineage>
        <taxon>Bacteria</taxon>
        <taxon>Bacillati</taxon>
        <taxon>Actinomycetota</taxon>
        <taxon>Actinomycetes</taxon>
        <taxon>Streptosporangiales</taxon>
        <taxon>Thermomonosporaceae</taxon>
        <taxon>Thermomonospora</taxon>
    </lineage>
</organism>
<feature type="transmembrane region" description="Helical" evidence="2">
    <location>
        <begin position="307"/>
        <end position="331"/>
    </location>
</feature>
<feature type="compositionally biased region" description="Basic and acidic residues" evidence="1">
    <location>
        <begin position="348"/>
        <end position="360"/>
    </location>
</feature>
<dbReference type="OrthoDB" id="143710at2"/>
<feature type="chain" id="PRO_5003020676" description="DUF2207 domain-containing protein" evidence="3">
    <location>
        <begin position="20"/>
        <end position="360"/>
    </location>
</feature>
<sequence length="360" mass="37939">MPHVVWAMAVTLTVPAAFASLGPPAPPAGPGESIPTYDVVLTVRNDGVLHVRETITYDFHDRREHGIVRRVPYRVGDRLYDIRNVRASSSTGAPARARATRVLHDLRIAVGGGRRKVSGRQAYVVEYDVVGALTPAPGRAELRWDAVGTGWGVPIGEVSVRVHTPARPLGVRCRAGAHRRAGPGLTECGRGRAAPRAVEFTQRDLRPRESVLIDVHLPEGAVEVPAPRYARPHFAFSRLGYVLSALCLAVGLALALAARLARSERPAAAIARRLAAGGAPGRRTGALLLATGAAAVVWDLADDVVAHGLWAASVGDPALAGMGLLALGAAIGAHGRRSGRPGCVVRNSRSEHEASGDHRA</sequence>
<proteinExistence type="predicted"/>
<keyword evidence="2" id="KW-0812">Transmembrane</keyword>
<dbReference type="KEGG" id="tcu:Tcur_3926"/>
<accession>D1AE29</accession>
<evidence type="ECO:0000313" key="5">
    <source>
        <dbReference type="EMBL" id="ACY99455.1"/>
    </source>
</evidence>
<keyword evidence="2" id="KW-0472">Membrane</keyword>
<evidence type="ECO:0000256" key="2">
    <source>
        <dbReference type="SAM" id="Phobius"/>
    </source>
</evidence>
<feature type="domain" description="DUF2207" evidence="4">
    <location>
        <begin position="33"/>
        <end position="213"/>
    </location>
</feature>
<name>D1AE29_THECD</name>